<accession>A0A2G5SDS0</accession>
<dbReference type="Proteomes" id="UP000230233">
    <property type="component" value="Unassembled WGS sequence"/>
</dbReference>
<name>A0A2G5SDS0_9PELO</name>
<reference evidence="2" key="1">
    <citation type="submission" date="2017-10" db="EMBL/GenBank/DDBJ databases">
        <title>Rapid genome shrinkage in a self-fertile nematode reveals novel sperm competition proteins.</title>
        <authorList>
            <person name="Yin D."/>
            <person name="Schwarz E.M."/>
            <person name="Thomas C.G."/>
            <person name="Felde R.L."/>
            <person name="Korf I.F."/>
            <person name="Cutter A.D."/>
            <person name="Schartner C.M."/>
            <person name="Ralston E.J."/>
            <person name="Meyer B.J."/>
            <person name="Haag E.S."/>
        </authorList>
    </citation>
    <scope>NUCLEOTIDE SEQUENCE [LARGE SCALE GENOMIC DNA]</scope>
    <source>
        <strain evidence="2">JU1422</strain>
    </source>
</reference>
<organism evidence="1 2">
    <name type="scientific">Caenorhabditis nigoni</name>
    <dbReference type="NCBI Taxonomy" id="1611254"/>
    <lineage>
        <taxon>Eukaryota</taxon>
        <taxon>Metazoa</taxon>
        <taxon>Ecdysozoa</taxon>
        <taxon>Nematoda</taxon>
        <taxon>Chromadorea</taxon>
        <taxon>Rhabditida</taxon>
        <taxon>Rhabditina</taxon>
        <taxon>Rhabditomorpha</taxon>
        <taxon>Rhabditoidea</taxon>
        <taxon>Rhabditidae</taxon>
        <taxon>Peloderinae</taxon>
        <taxon>Caenorhabditis</taxon>
    </lineage>
</organism>
<sequence>MSSLASHVCLPLMGPSNLEVRIPNELPLALCANFFASSESNENRFILVPDKLKLVSYEIPDGVFKTEWQRKEYSNGSQKLPQAVSRLPIWKALRNQYLRMMHMDDTPFGQ</sequence>
<protein>
    <submittedName>
        <fullName evidence="1">Uncharacterized protein</fullName>
    </submittedName>
</protein>
<evidence type="ECO:0000313" key="1">
    <source>
        <dbReference type="EMBL" id="PIC13073.1"/>
    </source>
</evidence>
<dbReference type="EMBL" id="PDUG01000015">
    <property type="protein sequence ID" value="PIC13073.1"/>
    <property type="molecule type" value="Genomic_DNA"/>
</dbReference>
<gene>
    <name evidence="1" type="ORF">B9Z55_027957</name>
</gene>
<proteinExistence type="predicted"/>
<evidence type="ECO:0000313" key="2">
    <source>
        <dbReference type="Proteomes" id="UP000230233"/>
    </source>
</evidence>
<comment type="caution">
    <text evidence="1">The sequence shown here is derived from an EMBL/GenBank/DDBJ whole genome shotgun (WGS) entry which is preliminary data.</text>
</comment>
<keyword evidence="2" id="KW-1185">Reference proteome</keyword>
<dbReference type="AlphaFoldDB" id="A0A2G5SDS0"/>